<feature type="compositionally biased region" description="Low complexity" evidence="2">
    <location>
        <begin position="352"/>
        <end position="362"/>
    </location>
</feature>
<dbReference type="EMBL" id="CAAALY010279688">
    <property type="protein sequence ID" value="VEL43222.1"/>
    <property type="molecule type" value="Genomic_DNA"/>
</dbReference>
<protein>
    <recommendedName>
        <fullName evidence="3">RRM domain-containing protein</fullName>
    </recommendedName>
</protein>
<feature type="domain" description="RRM" evidence="3">
    <location>
        <begin position="32"/>
        <end position="110"/>
    </location>
</feature>
<keyword evidence="1" id="KW-0694">RNA-binding</keyword>
<comment type="caution">
    <text evidence="4">The sequence shown here is derived from an EMBL/GenBank/DDBJ whole genome shotgun (WGS) entry which is preliminary data.</text>
</comment>
<reference evidence="4" key="1">
    <citation type="submission" date="2018-11" db="EMBL/GenBank/DDBJ databases">
        <authorList>
            <consortium name="Pathogen Informatics"/>
        </authorList>
    </citation>
    <scope>NUCLEOTIDE SEQUENCE</scope>
</reference>
<evidence type="ECO:0000313" key="5">
    <source>
        <dbReference type="Proteomes" id="UP000784294"/>
    </source>
</evidence>
<dbReference type="Proteomes" id="UP000784294">
    <property type="component" value="Unassembled WGS sequence"/>
</dbReference>
<feature type="region of interest" description="Disordered" evidence="2">
    <location>
        <begin position="112"/>
        <end position="367"/>
    </location>
</feature>
<name>A0A448XRR8_9PLAT</name>
<evidence type="ECO:0000256" key="1">
    <source>
        <dbReference type="PROSITE-ProRule" id="PRU00176"/>
    </source>
</evidence>
<dbReference type="InterPro" id="IPR035979">
    <property type="entry name" value="RBD_domain_sf"/>
</dbReference>
<dbReference type="GO" id="GO:0003723">
    <property type="term" value="F:RNA binding"/>
    <property type="evidence" value="ECO:0007669"/>
    <property type="project" value="UniProtKB-UniRule"/>
</dbReference>
<dbReference type="SUPFAM" id="SSF54928">
    <property type="entry name" value="RNA-binding domain, RBD"/>
    <property type="match status" value="1"/>
</dbReference>
<dbReference type="AlphaFoldDB" id="A0A448XRR8"/>
<feature type="compositionally biased region" description="Low complexity" evidence="2">
    <location>
        <begin position="498"/>
        <end position="507"/>
    </location>
</feature>
<feature type="region of interest" description="Disordered" evidence="2">
    <location>
        <begin position="450"/>
        <end position="519"/>
    </location>
</feature>
<feature type="compositionally biased region" description="Low complexity" evidence="2">
    <location>
        <begin position="189"/>
        <end position="200"/>
    </location>
</feature>
<feature type="non-terminal residue" evidence="4">
    <location>
        <position position="519"/>
    </location>
</feature>
<dbReference type="CDD" id="cd00590">
    <property type="entry name" value="RRM_SF"/>
    <property type="match status" value="1"/>
</dbReference>
<proteinExistence type="predicted"/>
<feature type="region of interest" description="Disordered" evidence="2">
    <location>
        <begin position="408"/>
        <end position="429"/>
    </location>
</feature>
<feature type="compositionally biased region" description="Basic and acidic residues" evidence="2">
    <location>
        <begin position="239"/>
        <end position="255"/>
    </location>
</feature>
<evidence type="ECO:0000256" key="2">
    <source>
        <dbReference type="SAM" id="MobiDB-lite"/>
    </source>
</evidence>
<evidence type="ECO:0000313" key="4">
    <source>
        <dbReference type="EMBL" id="VEL43222.1"/>
    </source>
</evidence>
<dbReference type="InterPro" id="IPR012677">
    <property type="entry name" value="Nucleotide-bd_a/b_plait_sf"/>
</dbReference>
<feature type="compositionally biased region" description="Basic and acidic residues" evidence="2">
    <location>
        <begin position="465"/>
        <end position="478"/>
    </location>
</feature>
<feature type="compositionally biased region" description="Basic residues" evidence="2">
    <location>
        <begin position="262"/>
        <end position="271"/>
    </location>
</feature>
<dbReference type="OrthoDB" id="8933311at2759"/>
<sequence>MFCLCGRHSFACPAMNRRFNRLDPRDVIPSRHSIFIRGLPGNTDTAKLKEVFSKDIGAPCSVDFFSASENGTRLSIAIRFESHESAKEMLMKYNGKKLLGFPVQITWFKDLKKGRTRSPEPGGYRRRDGPVRGRGTFRGSIRGQLRAMYDRRQRGFDERIDRRRDRSSASSGGNRSLRQRGERRRSGEDSVSGSESRSCSQPRTSNTDAIPFRHVSRRDFKEERRSGDETIPASYNSIDHLRERQRSVDPERSSAERQSLQAKRRVRRGSARHVSASSHSEATSGSPTSSSSGSSSHSSSSIGQFDKRKGRVYQREWSKEAPNSALQLGRDAQDDSAIKSSFSGGKILLNGPGSPVSQPRRSSVSRDDVHDANAFEGENTNAEVSSKPAPSMASNFFNSFIAEPDLDSANETAGLGSGNTNQPMSDDAELGSSLVSGLIHLNKRAPRIPNQKLSDLSAQSSRGESISRRSLRLDERLPTKRQRVNSPQMPCTDRVQRSGSSGSLSSSPIVERRRGRRKQ</sequence>
<feature type="compositionally biased region" description="Low complexity" evidence="2">
    <location>
        <begin position="275"/>
        <end position="301"/>
    </location>
</feature>
<evidence type="ECO:0000259" key="3">
    <source>
        <dbReference type="PROSITE" id="PS50102"/>
    </source>
</evidence>
<dbReference type="Gene3D" id="3.30.70.330">
    <property type="match status" value="1"/>
</dbReference>
<dbReference type="SMART" id="SM00360">
    <property type="entry name" value="RRM"/>
    <property type="match status" value="1"/>
</dbReference>
<gene>
    <name evidence="4" type="ORF">PXEA_LOCUS36662</name>
</gene>
<dbReference type="Pfam" id="PF00076">
    <property type="entry name" value="RRM_1"/>
    <property type="match status" value="1"/>
</dbReference>
<dbReference type="PROSITE" id="PS50102">
    <property type="entry name" value="RRM"/>
    <property type="match status" value="1"/>
</dbReference>
<feature type="compositionally biased region" description="Basic and acidic residues" evidence="2">
    <location>
        <begin position="217"/>
        <end position="228"/>
    </location>
</feature>
<keyword evidence="5" id="KW-1185">Reference proteome</keyword>
<feature type="compositionally biased region" description="Basic and acidic residues" evidence="2">
    <location>
        <begin position="148"/>
        <end position="167"/>
    </location>
</feature>
<dbReference type="InterPro" id="IPR000504">
    <property type="entry name" value="RRM_dom"/>
</dbReference>
<feature type="compositionally biased region" description="Polar residues" evidence="2">
    <location>
        <begin position="451"/>
        <end position="464"/>
    </location>
</feature>
<accession>A0A448XRR8</accession>
<organism evidence="4 5">
    <name type="scientific">Protopolystoma xenopodis</name>
    <dbReference type="NCBI Taxonomy" id="117903"/>
    <lineage>
        <taxon>Eukaryota</taxon>
        <taxon>Metazoa</taxon>
        <taxon>Spiralia</taxon>
        <taxon>Lophotrochozoa</taxon>
        <taxon>Platyhelminthes</taxon>
        <taxon>Monogenea</taxon>
        <taxon>Polyopisthocotylea</taxon>
        <taxon>Polystomatidea</taxon>
        <taxon>Polystomatidae</taxon>
        <taxon>Protopolystoma</taxon>
    </lineage>
</organism>